<accession>A0A5N6K815</accession>
<dbReference type="EMBL" id="VIGI01000006">
    <property type="protein sequence ID" value="KAB8298866.1"/>
    <property type="molecule type" value="Genomic_DNA"/>
</dbReference>
<organism evidence="1 2">
    <name type="scientific">Monilinia laxa</name>
    <name type="common">Brown rot fungus</name>
    <name type="synonym">Sclerotinia laxa</name>
    <dbReference type="NCBI Taxonomy" id="61186"/>
    <lineage>
        <taxon>Eukaryota</taxon>
        <taxon>Fungi</taxon>
        <taxon>Dikarya</taxon>
        <taxon>Ascomycota</taxon>
        <taxon>Pezizomycotina</taxon>
        <taxon>Leotiomycetes</taxon>
        <taxon>Helotiales</taxon>
        <taxon>Sclerotiniaceae</taxon>
        <taxon>Monilinia</taxon>
    </lineage>
</organism>
<protein>
    <submittedName>
        <fullName evidence="1">Uncharacterized protein</fullName>
    </submittedName>
</protein>
<reference evidence="1 2" key="1">
    <citation type="submission" date="2019-06" db="EMBL/GenBank/DDBJ databases">
        <title>Genome Sequence of the Brown Rot Fungal Pathogen Monilinia laxa.</title>
        <authorList>
            <person name="De Miccolis Angelini R.M."/>
            <person name="Landi L."/>
            <person name="Abate D."/>
            <person name="Pollastro S."/>
            <person name="Romanazzi G."/>
            <person name="Faretra F."/>
        </authorList>
    </citation>
    <scope>NUCLEOTIDE SEQUENCE [LARGE SCALE GENOMIC DNA]</scope>
    <source>
        <strain evidence="1 2">Mlax316</strain>
    </source>
</reference>
<keyword evidence="2" id="KW-1185">Reference proteome</keyword>
<proteinExistence type="predicted"/>
<evidence type="ECO:0000313" key="1">
    <source>
        <dbReference type="EMBL" id="KAB8298866.1"/>
    </source>
</evidence>
<comment type="caution">
    <text evidence="1">The sequence shown here is derived from an EMBL/GenBank/DDBJ whole genome shotgun (WGS) entry which is preliminary data.</text>
</comment>
<gene>
    <name evidence="1" type="ORF">EYC80_001026</name>
</gene>
<sequence length="93" mass="10851">MYTLPRPCPCPRTIFYINHDIRQECLPPIDQVKLTYNLMRACVRACVEKSIIPFPMQNKTLDVTSTTALYYRPPPPPLSIHTMTLKARRDIFK</sequence>
<dbReference type="AlphaFoldDB" id="A0A5N6K815"/>
<dbReference type="Proteomes" id="UP000326757">
    <property type="component" value="Unassembled WGS sequence"/>
</dbReference>
<evidence type="ECO:0000313" key="2">
    <source>
        <dbReference type="Proteomes" id="UP000326757"/>
    </source>
</evidence>
<name>A0A5N6K815_MONLA</name>